<accession>A0A2P2ISN8</accession>
<organism evidence="1">
    <name type="scientific">Rhizophora mucronata</name>
    <name type="common">Asiatic mangrove</name>
    <dbReference type="NCBI Taxonomy" id="61149"/>
    <lineage>
        <taxon>Eukaryota</taxon>
        <taxon>Viridiplantae</taxon>
        <taxon>Streptophyta</taxon>
        <taxon>Embryophyta</taxon>
        <taxon>Tracheophyta</taxon>
        <taxon>Spermatophyta</taxon>
        <taxon>Magnoliopsida</taxon>
        <taxon>eudicotyledons</taxon>
        <taxon>Gunneridae</taxon>
        <taxon>Pentapetalae</taxon>
        <taxon>rosids</taxon>
        <taxon>fabids</taxon>
        <taxon>Malpighiales</taxon>
        <taxon>Rhizophoraceae</taxon>
        <taxon>Rhizophora</taxon>
    </lineage>
</organism>
<dbReference type="EMBL" id="GGEC01003757">
    <property type="protein sequence ID" value="MBW84240.1"/>
    <property type="molecule type" value="Transcribed_RNA"/>
</dbReference>
<dbReference type="AlphaFoldDB" id="A0A2P2ISN8"/>
<protein>
    <submittedName>
        <fullName evidence="1">Uncharacterized protein</fullName>
    </submittedName>
</protein>
<name>A0A2P2ISN8_RHIMU</name>
<reference evidence="1" key="1">
    <citation type="submission" date="2018-02" db="EMBL/GenBank/DDBJ databases">
        <title>Rhizophora mucronata_Transcriptome.</title>
        <authorList>
            <person name="Meera S.P."/>
            <person name="Sreeshan A."/>
            <person name="Augustine A."/>
        </authorList>
    </citation>
    <scope>NUCLEOTIDE SEQUENCE</scope>
    <source>
        <tissue evidence="1">Leaf</tissue>
    </source>
</reference>
<evidence type="ECO:0000313" key="1">
    <source>
        <dbReference type="EMBL" id="MBW84240.1"/>
    </source>
</evidence>
<proteinExistence type="predicted"/>
<sequence length="57" mass="6777">MILSFLVQFKVSLSERHHRTKKLKKKRNFCCQIHVYVNCICLSNSTGYLLSVVDYRK</sequence>